<dbReference type="FunFam" id="3.40.50.300:FF:000042">
    <property type="entry name" value="Maltose/maltodextrin ABC transporter, ATP-binding protein"/>
    <property type="match status" value="1"/>
</dbReference>
<sequence>MTHVSLTNISKSYGEISVIPDLNLDIEQGEFVVLVGPSGCGKTTTLRMIAGLESVTDGQIAISERDVTYEQPGTRNCAMVFQNYALYPHMTVYDNIAYGMKVRKEPQDVIKKRVSDASELLGINALLERKPRHLSGGQRQRVAIGRAIVRHPDLFLFDEPLSNLDAKLRVEMRTEIKQLQRKLGTTAVYVTHDQVEAMTMADRVVVMQNGHIEQFASPIEIYEKPANRFVAEFIGTPSMNFTKVTVGADATYVTLETGETLETSAAHQAALTPYRGSKVVLGIRPEHTQDSDTQNVSNIVSIHPRAIEPLGSHTLVISDLGGSPFTAQIDSHFPAGLDQLCCIQIDMSKAHYFDINSELRIEN</sequence>
<reference evidence="6" key="1">
    <citation type="journal article" date="2019" name="Int. J. Syst. Evol. Microbiol.">
        <title>The Global Catalogue of Microorganisms (GCM) 10K type strain sequencing project: providing services to taxonomists for standard genome sequencing and annotation.</title>
        <authorList>
            <consortium name="The Broad Institute Genomics Platform"/>
            <consortium name="The Broad Institute Genome Sequencing Center for Infectious Disease"/>
            <person name="Wu L."/>
            <person name="Ma J."/>
        </authorList>
    </citation>
    <scope>NUCLEOTIDE SEQUENCE [LARGE SCALE GENOMIC DNA]</scope>
    <source>
        <strain evidence="6">NBRC 15640</strain>
    </source>
</reference>
<evidence type="ECO:0000259" key="4">
    <source>
        <dbReference type="PROSITE" id="PS50893"/>
    </source>
</evidence>
<dbReference type="Proteomes" id="UP001156690">
    <property type="component" value="Unassembled WGS sequence"/>
</dbReference>
<dbReference type="PROSITE" id="PS00211">
    <property type="entry name" value="ABC_TRANSPORTER_1"/>
    <property type="match status" value="1"/>
</dbReference>
<dbReference type="SMART" id="SM00382">
    <property type="entry name" value="AAA"/>
    <property type="match status" value="1"/>
</dbReference>
<dbReference type="AlphaFoldDB" id="A0AAV5P1Z2"/>
<dbReference type="InterPro" id="IPR040582">
    <property type="entry name" value="OB_MalK-like"/>
</dbReference>
<dbReference type="InterPro" id="IPR008995">
    <property type="entry name" value="Mo/tungstate-bd_C_term_dom"/>
</dbReference>
<evidence type="ECO:0000256" key="2">
    <source>
        <dbReference type="ARBA" id="ARBA00022741"/>
    </source>
</evidence>
<accession>A0AAV5P1Z2</accession>
<dbReference type="InterPro" id="IPR003593">
    <property type="entry name" value="AAA+_ATPase"/>
</dbReference>
<dbReference type="GO" id="GO:0016887">
    <property type="term" value="F:ATP hydrolysis activity"/>
    <property type="evidence" value="ECO:0007669"/>
    <property type="project" value="InterPro"/>
</dbReference>
<evidence type="ECO:0000313" key="6">
    <source>
        <dbReference type="Proteomes" id="UP001156690"/>
    </source>
</evidence>
<dbReference type="InterPro" id="IPR027417">
    <property type="entry name" value="P-loop_NTPase"/>
</dbReference>
<dbReference type="NCBIfam" id="NF008653">
    <property type="entry name" value="PRK11650.1"/>
    <property type="match status" value="1"/>
</dbReference>
<proteinExistence type="predicted"/>
<dbReference type="GO" id="GO:0005524">
    <property type="term" value="F:ATP binding"/>
    <property type="evidence" value="ECO:0007669"/>
    <property type="project" value="UniProtKB-KW"/>
</dbReference>
<comment type="caution">
    <text evidence="5">The sequence shown here is derived from an EMBL/GenBank/DDBJ whole genome shotgun (WGS) entry which is preliminary data.</text>
</comment>
<dbReference type="Pfam" id="PF17912">
    <property type="entry name" value="OB_MalK"/>
    <property type="match status" value="1"/>
</dbReference>
<dbReference type="SUPFAM" id="SSF52540">
    <property type="entry name" value="P-loop containing nucleoside triphosphate hydrolases"/>
    <property type="match status" value="1"/>
</dbReference>
<gene>
    <name evidence="5" type="ORF">GCM10007932_53700</name>
</gene>
<dbReference type="PROSITE" id="PS50893">
    <property type="entry name" value="ABC_TRANSPORTER_2"/>
    <property type="match status" value="1"/>
</dbReference>
<name>A0AAV5P1Z2_9VIBR</name>
<dbReference type="RefSeq" id="WP_126606525.1">
    <property type="nucleotide sequence ID" value="NZ_AP025145.1"/>
</dbReference>
<dbReference type="EMBL" id="BSNX01000075">
    <property type="protein sequence ID" value="GLQ76007.1"/>
    <property type="molecule type" value="Genomic_DNA"/>
</dbReference>
<dbReference type="InterPro" id="IPR012340">
    <property type="entry name" value="NA-bd_OB-fold"/>
</dbReference>
<dbReference type="Gene3D" id="3.40.50.300">
    <property type="entry name" value="P-loop containing nucleotide triphosphate hydrolases"/>
    <property type="match status" value="1"/>
</dbReference>
<dbReference type="GO" id="GO:0055052">
    <property type="term" value="C:ATP-binding cassette (ABC) transporter complex, substrate-binding subunit-containing"/>
    <property type="evidence" value="ECO:0007669"/>
    <property type="project" value="TreeGrafter"/>
</dbReference>
<dbReference type="InterPro" id="IPR015855">
    <property type="entry name" value="ABC_transpr_MalK-like"/>
</dbReference>
<keyword evidence="6" id="KW-1185">Reference proteome</keyword>
<evidence type="ECO:0000256" key="3">
    <source>
        <dbReference type="ARBA" id="ARBA00022840"/>
    </source>
</evidence>
<dbReference type="GO" id="GO:0008643">
    <property type="term" value="P:carbohydrate transport"/>
    <property type="evidence" value="ECO:0007669"/>
    <property type="project" value="InterPro"/>
</dbReference>
<protein>
    <submittedName>
        <fullName evidence="5">Sugar ABC transporter ATP-binding protein</fullName>
    </submittedName>
</protein>
<keyword evidence="3 5" id="KW-0067">ATP-binding</keyword>
<keyword evidence="2" id="KW-0547">Nucleotide-binding</keyword>
<evidence type="ECO:0000256" key="1">
    <source>
        <dbReference type="ARBA" id="ARBA00022448"/>
    </source>
</evidence>
<dbReference type="CDD" id="cd03301">
    <property type="entry name" value="ABC_MalK_N"/>
    <property type="match status" value="1"/>
</dbReference>
<dbReference type="Gene3D" id="2.40.50.100">
    <property type="match status" value="1"/>
</dbReference>
<dbReference type="Pfam" id="PF00005">
    <property type="entry name" value="ABC_tran"/>
    <property type="match status" value="1"/>
</dbReference>
<feature type="domain" description="ABC transporter" evidence="4">
    <location>
        <begin position="4"/>
        <end position="234"/>
    </location>
</feature>
<dbReference type="Gene3D" id="2.40.50.140">
    <property type="entry name" value="Nucleic acid-binding proteins"/>
    <property type="match status" value="1"/>
</dbReference>
<dbReference type="GO" id="GO:0140359">
    <property type="term" value="F:ABC-type transporter activity"/>
    <property type="evidence" value="ECO:0007669"/>
    <property type="project" value="InterPro"/>
</dbReference>
<dbReference type="InterPro" id="IPR003439">
    <property type="entry name" value="ABC_transporter-like_ATP-bd"/>
</dbReference>
<dbReference type="InterPro" id="IPR047641">
    <property type="entry name" value="ABC_transpr_MalK/UgpC-like"/>
</dbReference>
<dbReference type="PANTHER" id="PTHR43875:SF1">
    <property type="entry name" value="OSMOPROTECTIVE COMPOUNDS UPTAKE ATP-BINDING PROTEIN GGTA"/>
    <property type="match status" value="1"/>
</dbReference>
<dbReference type="InterPro" id="IPR017871">
    <property type="entry name" value="ABC_transporter-like_CS"/>
</dbReference>
<dbReference type="PANTHER" id="PTHR43875">
    <property type="entry name" value="MALTODEXTRIN IMPORT ATP-BINDING PROTEIN MSMX"/>
    <property type="match status" value="1"/>
</dbReference>
<keyword evidence="1" id="KW-0813">Transport</keyword>
<evidence type="ECO:0000313" key="5">
    <source>
        <dbReference type="EMBL" id="GLQ76007.1"/>
    </source>
</evidence>
<organism evidence="5 6">
    <name type="scientific">Vibrio penaeicida</name>
    <dbReference type="NCBI Taxonomy" id="104609"/>
    <lineage>
        <taxon>Bacteria</taxon>
        <taxon>Pseudomonadati</taxon>
        <taxon>Pseudomonadota</taxon>
        <taxon>Gammaproteobacteria</taxon>
        <taxon>Vibrionales</taxon>
        <taxon>Vibrionaceae</taxon>
        <taxon>Vibrio</taxon>
    </lineage>
</organism>
<dbReference type="SUPFAM" id="SSF50331">
    <property type="entry name" value="MOP-like"/>
    <property type="match status" value="1"/>
</dbReference>